<evidence type="ECO:0000313" key="1">
    <source>
        <dbReference type="EMBL" id="JAP08983.1"/>
    </source>
</evidence>
<sequence>MNFNHFLLFGLQRGKTGPSISHAPNTFNSWSKNYRRSWRINEILLKICLSGYCRNKTAGYIFYKDFCCRNIVYE</sequence>
<proteinExistence type="predicted"/>
<dbReference type="AlphaFoldDB" id="A0A0V0GML5"/>
<name>A0A0V0GML5_SOLCH</name>
<organism evidence="1">
    <name type="scientific">Solanum chacoense</name>
    <name type="common">Chaco potato</name>
    <dbReference type="NCBI Taxonomy" id="4108"/>
    <lineage>
        <taxon>Eukaryota</taxon>
        <taxon>Viridiplantae</taxon>
        <taxon>Streptophyta</taxon>
        <taxon>Embryophyta</taxon>
        <taxon>Tracheophyta</taxon>
        <taxon>Spermatophyta</taxon>
        <taxon>Magnoliopsida</taxon>
        <taxon>eudicotyledons</taxon>
        <taxon>Gunneridae</taxon>
        <taxon>Pentapetalae</taxon>
        <taxon>asterids</taxon>
        <taxon>lamiids</taxon>
        <taxon>Solanales</taxon>
        <taxon>Solanaceae</taxon>
        <taxon>Solanoideae</taxon>
        <taxon>Solaneae</taxon>
        <taxon>Solanum</taxon>
    </lineage>
</organism>
<dbReference type="EMBL" id="GEDG01035901">
    <property type="protein sequence ID" value="JAP08983.1"/>
    <property type="molecule type" value="Transcribed_RNA"/>
</dbReference>
<protein>
    <submittedName>
        <fullName evidence="1">Putative ovule protein</fullName>
    </submittedName>
</protein>
<reference evidence="1" key="1">
    <citation type="submission" date="2015-12" db="EMBL/GenBank/DDBJ databases">
        <title>Gene expression during late stages of embryo sac development: a critical building block for successful pollen-pistil interactions.</title>
        <authorList>
            <person name="Liu Y."/>
            <person name="Joly V."/>
            <person name="Sabar M."/>
            <person name="Matton D.P."/>
        </authorList>
    </citation>
    <scope>NUCLEOTIDE SEQUENCE</scope>
</reference>
<accession>A0A0V0GML5</accession>